<feature type="signal peptide" evidence="4">
    <location>
        <begin position="1"/>
        <end position="20"/>
    </location>
</feature>
<dbReference type="InterPro" id="IPR036962">
    <property type="entry name" value="Glyco_hydro_3_N_sf"/>
</dbReference>
<dbReference type="InterPro" id="IPR026891">
    <property type="entry name" value="Fn3-like"/>
</dbReference>
<evidence type="ECO:0000313" key="7">
    <source>
        <dbReference type="Proteomes" id="UP000284706"/>
    </source>
</evidence>
<evidence type="ECO:0000256" key="1">
    <source>
        <dbReference type="ARBA" id="ARBA00005336"/>
    </source>
</evidence>
<dbReference type="InterPro" id="IPR051915">
    <property type="entry name" value="Cellulose_Degrad_GH3"/>
</dbReference>
<dbReference type="Gene3D" id="2.60.40.10">
    <property type="entry name" value="Immunoglobulins"/>
    <property type="match status" value="1"/>
</dbReference>
<evidence type="ECO:0000259" key="5">
    <source>
        <dbReference type="SMART" id="SM01217"/>
    </source>
</evidence>
<dbReference type="SUPFAM" id="SSF51445">
    <property type="entry name" value="(Trans)glycosidases"/>
    <property type="match status" value="1"/>
</dbReference>
<dbReference type="InterPro" id="IPR002772">
    <property type="entry name" value="Glyco_hydro_3_C"/>
</dbReference>
<dbReference type="Pfam" id="PF00933">
    <property type="entry name" value="Glyco_hydro_3"/>
    <property type="match status" value="1"/>
</dbReference>
<dbReference type="InterPro" id="IPR013783">
    <property type="entry name" value="Ig-like_fold"/>
</dbReference>
<dbReference type="FunFam" id="2.60.40.10:FF:000495">
    <property type="entry name" value="Periplasmic beta-glucosidase"/>
    <property type="match status" value="1"/>
</dbReference>
<dbReference type="Pfam" id="PF14310">
    <property type="entry name" value="Fn3-like"/>
    <property type="match status" value="1"/>
</dbReference>
<comment type="similarity">
    <text evidence="1">Belongs to the glycosyl hydrolase 3 family.</text>
</comment>
<dbReference type="InterPro" id="IPR001764">
    <property type="entry name" value="Glyco_hydro_3_N"/>
</dbReference>
<evidence type="ECO:0000313" key="6">
    <source>
        <dbReference type="EMBL" id="PPQ72407.1"/>
    </source>
</evidence>
<dbReference type="Pfam" id="PF01915">
    <property type="entry name" value="Glyco_hydro_3_C"/>
    <property type="match status" value="1"/>
</dbReference>
<gene>
    <name evidence="6" type="ORF">CVT26_003800</name>
</gene>
<dbReference type="SMART" id="SM01217">
    <property type="entry name" value="Fn3_like"/>
    <property type="match status" value="1"/>
</dbReference>
<dbReference type="InterPro" id="IPR017853">
    <property type="entry name" value="GH"/>
</dbReference>
<keyword evidence="4" id="KW-0732">Signal</keyword>
<evidence type="ECO:0000256" key="3">
    <source>
        <dbReference type="ARBA" id="ARBA00023295"/>
    </source>
</evidence>
<dbReference type="PANTHER" id="PTHR30620">
    <property type="entry name" value="PERIPLASMIC BETA-GLUCOSIDASE-RELATED"/>
    <property type="match status" value="1"/>
</dbReference>
<dbReference type="FunFam" id="3.40.50.1700:FF:000009">
    <property type="entry name" value="Periplasmic beta-glucosidase"/>
    <property type="match status" value="1"/>
</dbReference>
<dbReference type="STRING" id="231916.A0A409W1M6"/>
<dbReference type="AlphaFoldDB" id="A0A409W1M6"/>
<dbReference type="PANTHER" id="PTHR30620:SF117">
    <property type="entry name" value="BETA-1,4-XYLOSIDASE (EUROFUNG)"/>
    <property type="match status" value="1"/>
</dbReference>
<evidence type="ECO:0000256" key="2">
    <source>
        <dbReference type="ARBA" id="ARBA00022801"/>
    </source>
</evidence>
<dbReference type="Gene3D" id="3.40.50.1700">
    <property type="entry name" value="Glycoside hydrolase family 3 C-terminal domain"/>
    <property type="match status" value="1"/>
</dbReference>
<feature type="chain" id="PRO_5019147809" description="Fibronectin type III-like domain-containing protein" evidence="4">
    <location>
        <begin position="21"/>
        <end position="824"/>
    </location>
</feature>
<accession>A0A409W1M6</accession>
<dbReference type="Proteomes" id="UP000284706">
    <property type="component" value="Unassembled WGS sequence"/>
</dbReference>
<dbReference type="SUPFAM" id="SSF52279">
    <property type="entry name" value="Beta-D-glucan exohydrolase, C-terminal domain"/>
    <property type="match status" value="1"/>
</dbReference>
<comment type="caution">
    <text evidence="6">The sequence shown here is derived from an EMBL/GenBank/DDBJ whole genome shotgun (WGS) entry which is preliminary data.</text>
</comment>
<evidence type="ECO:0000256" key="4">
    <source>
        <dbReference type="SAM" id="SignalP"/>
    </source>
</evidence>
<dbReference type="InParanoid" id="A0A409W1M6"/>
<dbReference type="GO" id="GO:0008422">
    <property type="term" value="F:beta-glucosidase activity"/>
    <property type="evidence" value="ECO:0007669"/>
    <property type="project" value="TreeGrafter"/>
</dbReference>
<reference evidence="6 7" key="1">
    <citation type="journal article" date="2018" name="Evol. Lett.">
        <title>Horizontal gene cluster transfer increased hallucinogenic mushroom diversity.</title>
        <authorList>
            <person name="Reynolds H.T."/>
            <person name="Vijayakumar V."/>
            <person name="Gluck-Thaler E."/>
            <person name="Korotkin H.B."/>
            <person name="Matheny P.B."/>
            <person name="Slot J.C."/>
        </authorList>
    </citation>
    <scope>NUCLEOTIDE SEQUENCE [LARGE SCALE GENOMIC DNA]</scope>
    <source>
        <strain evidence="6 7">SRW20</strain>
    </source>
</reference>
<protein>
    <recommendedName>
        <fullName evidence="5">Fibronectin type III-like domain-containing protein</fullName>
    </recommendedName>
</protein>
<organism evidence="6 7">
    <name type="scientific">Gymnopilus dilepis</name>
    <dbReference type="NCBI Taxonomy" id="231916"/>
    <lineage>
        <taxon>Eukaryota</taxon>
        <taxon>Fungi</taxon>
        <taxon>Dikarya</taxon>
        <taxon>Basidiomycota</taxon>
        <taxon>Agaricomycotina</taxon>
        <taxon>Agaricomycetes</taxon>
        <taxon>Agaricomycetidae</taxon>
        <taxon>Agaricales</taxon>
        <taxon>Agaricineae</taxon>
        <taxon>Hymenogastraceae</taxon>
        <taxon>Gymnopilus</taxon>
    </lineage>
</organism>
<sequence>MVSKRFSVLLALVPCIPAFAEDTLGVREGLHFSLESRATNIDGSIPIYKNPKASIEDRVNDLLPRMTIQEKVSQIIQGDLNGWMNLNDPLDDTLTYNATGLVQMMAQKGGSIWAGYLTPYDKFVYGVTIGQKYLMENTTLGIPALIQSEGLHGFTNKGTTFPSPIGLASSFNTELVSQVANIIASEAEGLGINHIFAPVLDLSRELRWGRVEENFGEDPFLTGEIGNAYVTGLQSGRRRNASQTAIARVAATCKHFAAFGSPQGGLNIAQVSGGERELRTMFLRPFNRACVNSLAIMTAYSAYDGVPAIANSHLLTSILRKEWGYKYWVTTDAGSVDLLINQHGLCTTRECAAKIAIESGLQGEMGGGTYTYETLPAQVQAGTVDVKYIDTTVAAMLRTKFSLGLFENPYPYSDYLSTIRTPASRVVLAQAETESIVLLENHGNTLPLSKNIGSIALIGPQANRVSFGDYVFFNASLAGISPLDGFKQYITNNSLSTKINFAQGCELWSNDQSGFSEAVEAAKSSDVAVVMVGTWSLDQTLLWTPGTNATTGEHVDLSDLGLVGAQLALVQAVKAVGKPTVVVFVSGKPVAEPWIQANADAVIQQFYPGELGGVAIAEIIFGAVNPSGIFLSLSVHNSDVDSSPFPGKLSVSFPRSVGTTPVFYNYLKGSRPIDAGMILPNGTLKFGHQYVLDSPVPLWSFGHGLSYTTFSYSNLHLSPSTISTTQNFTVSVTVKNTGSVAGKEVVQVYMTDDVASVVTPNQQLIGFEKVNIPVGQSVTVSIPVSSSQLQVWSSSNAWAVEPGTFTIKVGTSDQTFATTKLTVQ</sequence>
<name>A0A409W1M6_9AGAR</name>
<proteinExistence type="inferred from homology"/>
<dbReference type="PRINTS" id="PR00133">
    <property type="entry name" value="GLHYDRLASE3"/>
</dbReference>
<feature type="domain" description="Fibronectin type III-like" evidence="5">
    <location>
        <begin position="744"/>
        <end position="813"/>
    </location>
</feature>
<keyword evidence="2" id="KW-0378">Hydrolase</keyword>
<keyword evidence="7" id="KW-1185">Reference proteome</keyword>
<dbReference type="InterPro" id="IPR036881">
    <property type="entry name" value="Glyco_hydro_3_C_sf"/>
</dbReference>
<dbReference type="GO" id="GO:0009251">
    <property type="term" value="P:glucan catabolic process"/>
    <property type="evidence" value="ECO:0007669"/>
    <property type="project" value="TreeGrafter"/>
</dbReference>
<dbReference type="EMBL" id="NHYE01005459">
    <property type="protein sequence ID" value="PPQ72407.1"/>
    <property type="molecule type" value="Genomic_DNA"/>
</dbReference>
<keyword evidence="3" id="KW-0326">Glycosidase</keyword>
<dbReference type="Gene3D" id="3.20.20.300">
    <property type="entry name" value="Glycoside hydrolase, family 3, N-terminal domain"/>
    <property type="match status" value="1"/>
</dbReference>
<dbReference type="OrthoDB" id="2123594at2759"/>